<accession>I1PES0</accession>
<dbReference type="AlphaFoldDB" id="I1PES0"/>
<name>I1PES0_ORYGL</name>
<evidence type="ECO:0000313" key="2">
    <source>
        <dbReference type="Proteomes" id="UP000007306"/>
    </source>
</evidence>
<dbReference type="Gramene" id="ORGLA03G0286600.1">
    <property type="protein sequence ID" value="ORGLA03G0286600.1"/>
    <property type="gene ID" value="ORGLA03G0286600"/>
</dbReference>
<dbReference type="Proteomes" id="UP000007306">
    <property type="component" value="Chromosome 3"/>
</dbReference>
<sequence length="70" mass="8295">MERMGNINHLCPTEHYFNLTSWIIMHRIFEDRCSNKDQVGVCQSVIDHLTHKTYVGLKDLANLCKRKMIF</sequence>
<keyword evidence="2" id="KW-1185">Reference proteome</keyword>
<reference evidence="1" key="1">
    <citation type="submission" date="2015-06" db="UniProtKB">
        <authorList>
            <consortium name="EnsemblPlants"/>
        </authorList>
    </citation>
    <scope>IDENTIFICATION</scope>
</reference>
<evidence type="ECO:0000313" key="1">
    <source>
        <dbReference type="EnsemblPlants" id="ORGLA03G0286600.1"/>
    </source>
</evidence>
<organism evidence="1 2">
    <name type="scientific">Oryza glaberrima</name>
    <name type="common">African rice</name>
    <dbReference type="NCBI Taxonomy" id="4538"/>
    <lineage>
        <taxon>Eukaryota</taxon>
        <taxon>Viridiplantae</taxon>
        <taxon>Streptophyta</taxon>
        <taxon>Embryophyta</taxon>
        <taxon>Tracheophyta</taxon>
        <taxon>Spermatophyta</taxon>
        <taxon>Magnoliopsida</taxon>
        <taxon>Liliopsida</taxon>
        <taxon>Poales</taxon>
        <taxon>Poaceae</taxon>
        <taxon>BOP clade</taxon>
        <taxon>Oryzoideae</taxon>
        <taxon>Oryzeae</taxon>
        <taxon>Oryzinae</taxon>
        <taxon>Oryza</taxon>
    </lineage>
</organism>
<proteinExistence type="predicted"/>
<reference evidence="1 2" key="2">
    <citation type="submission" date="2018-04" db="EMBL/GenBank/DDBJ databases">
        <title>OglaRS2 (Oryza glaberrima Reference Sequence Version 2).</title>
        <authorList>
            <person name="Zhang J."/>
            <person name="Kudrna D."/>
            <person name="Lee S."/>
            <person name="Talag J."/>
            <person name="Rajasekar S."/>
            <person name="Wing R.A."/>
        </authorList>
    </citation>
    <scope>NUCLEOTIDE SEQUENCE [LARGE SCALE GENOMIC DNA]</scope>
    <source>
        <strain evidence="1 2">cv. IRGC 96717</strain>
    </source>
</reference>
<dbReference type="HOGENOM" id="CLU_2765388_0_0_1"/>
<dbReference type="EnsemblPlants" id="ORGLA03G0286600.1">
    <property type="protein sequence ID" value="ORGLA03G0286600.1"/>
    <property type="gene ID" value="ORGLA03G0286600"/>
</dbReference>
<protein>
    <submittedName>
        <fullName evidence="1">Uncharacterized protein</fullName>
    </submittedName>
</protein>